<name>A0ABU9L2Q7_9FLAO</name>
<protein>
    <recommendedName>
        <fullName evidence="3">DUF4251 domain-containing protein</fullName>
    </recommendedName>
</protein>
<accession>A0ABU9L2Q7</accession>
<dbReference type="Proteomes" id="UP001474120">
    <property type="component" value="Unassembled WGS sequence"/>
</dbReference>
<organism evidence="1 2">
    <name type="scientific">Lutimonas vermicola</name>
    <dbReference type="NCBI Taxonomy" id="414288"/>
    <lineage>
        <taxon>Bacteria</taxon>
        <taxon>Pseudomonadati</taxon>
        <taxon>Bacteroidota</taxon>
        <taxon>Flavobacteriia</taxon>
        <taxon>Flavobacteriales</taxon>
        <taxon>Flavobacteriaceae</taxon>
        <taxon>Lutimonas</taxon>
    </lineage>
</organism>
<evidence type="ECO:0000313" key="1">
    <source>
        <dbReference type="EMBL" id="MEL4456708.1"/>
    </source>
</evidence>
<proteinExistence type="predicted"/>
<comment type="caution">
    <text evidence="1">The sequence shown here is derived from an EMBL/GenBank/DDBJ whole genome shotgun (WGS) entry which is preliminary data.</text>
</comment>
<sequence length="163" mass="18835">MNKSLFSLFILSCLVYNISLGQDRQEVALGKYIITDAKMNGVDVTQEILEAEAFTVFYMYENEEGLHMANVWPKKNSQSYGSVSSFSIEYKKDTYEGYKADYYSFDWHYTNDYDQKTGIAKVSVIEVFETQGVVLIMKMITDDSDEIEYVGYMEGELDFSTFE</sequence>
<dbReference type="RefSeq" id="WP_342160875.1">
    <property type="nucleotide sequence ID" value="NZ_JBCDNA010000003.1"/>
</dbReference>
<dbReference type="EMBL" id="JBCDNA010000003">
    <property type="protein sequence ID" value="MEL4456708.1"/>
    <property type="molecule type" value="Genomic_DNA"/>
</dbReference>
<gene>
    <name evidence="1" type="ORF">AABB81_12440</name>
</gene>
<keyword evidence="2" id="KW-1185">Reference proteome</keyword>
<evidence type="ECO:0000313" key="2">
    <source>
        <dbReference type="Proteomes" id="UP001474120"/>
    </source>
</evidence>
<reference evidence="1 2" key="1">
    <citation type="submission" date="2024-04" db="EMBL/GenBank/DDBJ databases">
        <title>whole genome sequencing of Lutimonas vermicola strain IMCC1616.</title>
        <authorList>
            <person name="Bae S.S."/>
        </authorList>
    </citation>
    <scope>NUCLEOTIDE SEQUENCE [LARGE SCALE GENOMIC DNA]</scope>
    <source>
        <strain evidence="1 2">IMCC1616</strain>
    </source>
</reference>
<evidence type="ECO:0008006" key="3">
    <source>
        <dbReference type="Google" id="ProtNLM"/>
    </source>
</evidence>